<comment type="similarity">
    <text evidence="1">Belongs to the low molecular weight phosphotyrosine protein phosphatase family.</text>
</comment>
<dbReference type="EMBL" id="BMFY01000002">
    <property type="protein sequence ID" value="GGA05890.1"/>
    <property type="molecule type" value="Genomic_DNA"/>
</dbReference>
<evidence type="ECO:0000313" key="8">
    <source>
        <dbReference type="Proteomes" id="UP000616114"/>
    </source>
</evidence>
<evidence type="ECO:0000256" key="1">
    <source>
        <dbReference type="ARBA" id="ARBA00011063"/>
    </source>
</evidence>
<organism evidence="7 8">
    <name type="scientific">Sediminivirga luteola</name>
    <dbReference type="NCBI Taxonomy" id="1774748"/>
    <lineage>
        <taxon>Bacteria</taxon>
        <taxon>Bacillati</taxon>
        <taxon>Actinomycetota</taxon>
        <taxon>Actinomycetes</taxon>
        <taxon>Micrococcales</taxon>
        <taxon>Brevibacteriaceae</taxon>
        <taxon>Sediminivirga</taxon>
    </lineage>
</organism>
<dbReference type="PRINTS" id="PR00719">
    <property type="entry name" value="LMWPTPASE"/>
</dbReference>
<dbReference type="Pfam" id="PF01451">
    <property type="entry name" value="LMWPc"/>
    <property type="match status" value="1"/>
</dbReference>
<dbReference type="Gene3D" id="3.40.50.2300">
    <property type="match status" value="1"/>
</dbReference>
<dbReference type="SMART" id="SM00226">
    <property type="entry name" value="LMWPc"/>
    <property type="match status" value="1"/>
</dbReference>
<comment type="caution">
    <text evidence="7">The sequence shown here is derived from an EMBL/GenBank/DDBJ whole genome shotgun (WGS) entry which is preliminary data.</text>
</comment>
<reference evidence="7" key="2">
    <citation type="submission" date="2020-09" db="EMBL/GenBank/DDBJ databases">
        <authorList>
            <person name="Sun Q."/>
            <person name="Zhou Y."/>
        </authorList>
    </citation>
    <scope>NUCLEOTIDE SEQUENCE</scope>
    <source>
        <strain evidence="7">CGMCC 1.12785</strain>
    </source>
</reference>
<dbReference type="EC" id="3.1.3.48" evidence="2"/>
<dbReference type="SUPFAM" id="SSF52788">
    <property type="entry name" value="Phosphotyrosine protein phosphatases I"/>
    <property type="match status" value="1"/>
</dbReference>
<protein>
    <recommendedName>
        <fullName evidence="2">protein-tyrosine-phosphatase</fullName>
        <ecNumber evidence="2">3.1.3.48</ecNumber>
    </recommendedName>
</protein>
<evidence type="ECO:0000256" key="5">
    <source>
        <dbReference type="PIRSR" id="PIRSR617867-1"/>
    </source>
</evidence>
<name>A0A8J2XJJ0_9MICO</name>
<keyword evidence="3" id="KW-0378">Hydrolase</keyword>
<gene>
    <name evidence="7" type="primary">ptpA</name>
    <name evidence="7" type="ORF">GCM10011333_05990</name>
</gene>
<feature type="domain" description="Phosphotyrosine protein phosphatase I" evidence="6">
    <location>
        <begin position="2"/>
        <end position="170"/>
    </location>
</feature>
<dbReference type="InterPro" id="IPR050438">
    <property type="entry name" value="LMW_PTPase"/>
</dbReference>
<evidence type="ECO:0000313" key="7">
    <source>
        <dbReference type="EMBL" id="GGA05890.1"/>
    </source>
</evidence>
<evidence type="ECO:0000256" key="3">
    <source>
        <dbReference type="ARBA" id="ARBA00022801"/>
    </source>
</evidence>
<evidence type="ECO:0000256" key="2">
    <source>
        <dbReference type="ARBA" id="ARBA00013064"/>
    </source>
</evidence>
<feature type="active site" description="Nucleophile" evidence="5">
    <location>
        <position position="8"/>
    </location>
</feature>
<dbReference type="CDD" id="cd16343">
    <property type="entry name" value="LMWPTP"/>
    <property type="match status" value="1"/>
</dbReference>
<keyword evidence="4" id="KW-0904">Protein phosphatase</keyword>
<dbReference type="Proteomes" id="UP000616114">
    <property type="component" value="Unassembled WGS sequence"/>
</dbReference>
<keyword evidence="8" id="KW-1185">Reference proteome</keyword>
<dbReference type="RefSeq" id="WP_229744890.1">
    <property type="nucleotide sequence ID" value="NZ_BMFY01000002.1"/>
</dbReference>
<dbReference type="InterPro" id="IPR017867">
    <property type="entry name" value="Tyr_phospatase_low_mol_wt"/>
</dbReference>
<evidence type="ECO:0000256" key="4">
    <source>
        <dbReference type="ARBA" id="ARBA00022912"/>
    </source>
</evidence>
<sequence length="183" mass="19749">MYRILMVCTGNICRSVSAERMLAARLAERGLEGRVRVDSAGISDEEAGSPVYPDTARALAARGYPAGGHVARQVAADWLPERELILAMTERHARALARLAGGDERITDRILLYRGFDPRARAAAGLQRVPAGPAGWDPALDMADPWYGGPAEQERMLDEVEAGLGELLGFIEDRLGGPGDRPD</sequence>
<proteinExistence type="inferred from homology"/>
<dbReference type="InterPro" id="IPR036196">
    <property type="entry name" value="Ptyr_pPase_sf"/>
</dbReference>
<feature type="active site" evidence="5">
    <location>
        <position position="14"/>
    </location>
</feature>
<dbReference type="InterPro" id="IPR023485">
    <property type="entry name" value="Ptyr_pPase"/>
</dbReference>
<reference evidence="7" key="1">
    <citation type="journal article" date="2014" name="Int. J. Syst. Evol. Microbiol.">
        <title>Complete genome sequence of Corynebacterium casei LMG S-19264T (=DSM 44701T), isolated from a smear-ripened cheese.</title>
        <authorList>
            <consortium name="US DOE Joint Genome Institute (JGI-PGF)"/>
            <person name="Walter F."/>
            <person name="Albersmeier A."/>
            <person name="Kalinowski J."/>
            <person name="Ruckert C."/>
        </authorList>
    </citation>
    <scope>NUCLEOTIDE SEQUENCE</scope>
    <source>
        <strain evidence="7">CGMCC 1.12785</strain>
    </source>
</reference>
<evidence type="ECO:0000259" key="6">
    <source>
        <dbReference type="SMART" id="SM00226"/>
    </source>
</evidence>
<accession>A0A8J2XJJ0</accession>
<dbReference type="AlphaFoldDB" id="A0A8J2XJJ0"/>
<dbReference type="PANTHER" id="PTHR11717:SF7">
    <property type="entry name" value="LOW MOLECULAR WEIGHT PHOSPHOTYROSINE PROTEIN PHOSPHATASE"/>
    <property type="match status" value="1"/>
</dbReference>
<dbReference type="GO" id="GO:0004725">
    <property type="term" value="F:protein tyrosine phosphatase activity"/>
    <property type="evidence" value="ECO:0007669"/>
    <property type="project" value="UniProtKB-EC"/>
</dbReference>
<dbReference type="PANTHER" id="PTHR11717">
    <property type="entry name" value="LOW MOLECULAR WEIGHT PROTEIN TYROSINE PHOSPHATASE"/>
    <property type="match status" value="1"/>
</dbReference>